<name>A0A7S3R396_DUNTE</name>
<feature type="region of interest" description="Disordered" evidence="1">
    <location>
        <begin position="264"/>
        <end position="359"/>
    </location>
</feature>
<protein>
    <submittedName>
        <fullName evidence="2">Uncharacterized protein</fullName>
    </submittedName>
</protein>
<feature type="region of interest" description="Disordered" evidence="1">
    <location>
        <begin position="26"/>
        <end position="128"/>
    </location>
</feature>
<feature type="compositionally biased region" description="Low complexity" evidence="1">
    <location>
        <begin position="34"/>
        <end position="101"/>
    </location>
</feature>
<feature type="compositionally biased region" description="Low complexity" evidence="1">
    <location>
        <begin position="310"/>
        <end position="341"/>
    </location>
</feature>
<feature type="compositionally biased region" description="Basic residues" evidence="1">
    <location>
        <begin position="344"/>
        <end position="358"/>
    </location>
</feature>
<reference evidence="2" key="1">
    <citation type="submission" date="2021-01" db="EMBL/GenBank/DDBJ databases">
        <authorList>
            <person name="Corre E."/>
            <person name="Pelletier E."/>
            <person name="Niang G."/>
            <person name="Scheremetjew M."/>
            <person name="Finn R."/>
            <person name="Kale V."/>
            <person name="Holt S."/>
            <person name="Cochrane G."/>
            <person name="Meng A."/>
            <person name="Brown T."/>
            <person name="Cohen L."/>
        </authorList>
    </citation>
    <scope>NUCLEOTIDE SEQUENCE</scope>
    <source>
        <strain evidence="2">CCMP1320</strain>
    </source>
</reference>
<feature type="compositionally biased region" description="Polar residues" evidence="1">
    <location>
        <begin position="102"/>
        <end position="122"/>
    </location>
</feature>
<evidence type="ECO:0000256" key="1">
    <source>
        <dbReference type="SAM" id="MobiDB-lite"/>
    </source>
</evidence>
<sequence length="387" mass="41018">MCVCFCFVRQQEQSCSSAFGGTTQHEDLAPSSLSQLYPPAQAPSSSSSQLQPQSPAPSASTQQQQQQQQLPSARVRPSSASSRPPSASAHIQRQQQQQQQQVTGSSRLTPPHQTSVRPNSTGMPRPAERVLSSGVKALHSNIPAQPHLERSNTAQGAQDGEGMQAEASGSYTHAGFDPEVEGLAEEWSEASSKGRSAGGSEGGKKNKASPPASTKPMSVLDAALQAFKEEQRMLNKARRAMHKGPKKAQPQQAALTRQELVAMYRGPPPAGATPHRHHHHQQQQQQQQRPQPQPHKPWCPASAAGVPTITNNTTNSSSSTTTTTTAAATATTTSATTASTAHSQHIHLCRPPTPRHRPPCIPRSLAAAAAAAAAGATGFRQQRCVCC</sequence>
<dbReference type="EMBL" id="HBIP01026972">
    <property type="protein sequence ID" value="CAE0501220.1"/>
    <property type="molecule type" value="Transcribed_RNA"/>
</dbReference>
<proteinExistence type="predicted"/>
<gene>
    <name evidence="2" type="ORF">DTER00134_LOCUS16293</name>
</gene>
<accession>A0A7S3R396</accession>
<evidence type="ECO:0000313" key="2">
    <source>
        <dbReference type="EMBL" id="CAE0501220.1"/>
    </source>
</evidence>
<feature type="compositionally biased region" description="Acidic residues" evidence="1">
    <location>
        <begin position="178"/>
        <end position="188"/>
    </location>
</feature>
<feature type="region of interest" description="Disordered" evidence="1">
    <location>
        <begin position="141"/>
        <end position="217"/>
    </location>
</feature>
<organism evidence="2">
    <name type="scientific">Dunaliella tertiolecta</name>
    <name type="common">Green alga</name>
    <dbReference type="NCBI Taxonomy" id="3047"/>
    <lineage>
        <taxon>Eukaryota</taxon>
        <taxon>Viridiplantae</taxon>
        <taxon>Chlorophyta</taxon>
        <taxon>core chlorophytes</taxon>
        <taxon>Chlorophyceae</taxon>
        <taxon>CS clade</taxon>
        <taxon>Chlamydomonadales</taxon>
        <taxon>Dunaliellaceae</taxon>
        <taxon>Dunaliella</taxon>
    </lineage>
</organism>
<dbReference type="AlphaFoldDB" id="A0A7S3R396"/>